<organism evidence="3 4">
    <name type="scientific">Apiospora marii</name>
    <dbReference type="NCBI Taxonomy" id="335849"/>
    <lineage>
        <taxon>Eukaryota</taxon>
        <taxon>Fungi</taxon>
        <taxon>Dikarya</taxon>
        <taxon>Ascomycota</taxon>
        <taxon>Pezizomycotina</taxon>
        <taxon>Sordariomycetes</taxon>
        <taxon>Xylariomycetidae</taxon>
        <taxon>Amphisphaeriales</taxon>
        <taxon>Apiosporaceae</taxon>
        <taxon>Apiospora</taxon>
    </lineage>
</organism>
<dbReference type="InterPro" id="IPR053832">
    <property type="entry name" value="DUF6924"/>
</dbReference>
<proteinExistence type="predicted"/>
<evidence type="ECO:0000313" key="3">
    <source>
        <dbReference type="EMBL" id="KAK8027436.1"/>
    </source>
</evidence>
<dbReference type="EMBL" id="JAQQWI010000007">
    <property type="protein sequence ID" value="KAK8027436.1"/>
    <property type="molecule type" value="Genomic_DNA"/>
</dbReference>
<dbReference type="Pfam" id="PF21962">
    <property type="entry name" value="DUF6924"/>
    <property type="match status" value="1"/>
</dbReference>
<keyword evidence="4" id="KW-1185">Reference proteome</keyword>
<protein>
    <submittedName>
        <fullName evidence="3">GroES-like protein</fullName>
    </submittedName>
</protein>
<feature type="domain" description="DUF6924" evidence="2">
    <location>
        <begin position="76"/>
        <end position="188"/>
    </location>
</feature>
<accession>A0ABR1S6W0</accession>
<sequence length="232" mass="26131">MAGFVPTAAYILFILLNKEEYTRGFSSHKQLNRALVHLHSYPGYFPSLKLVLSDQIEDLKALGLGEGAESPFTKPDLRPPVSNAWAGASLSTIETFVQATWALDGHALDRTLYLVIDDEGLRDKTCILAERIRSYEEKPSGDLETRWSGVHDYNRVRMPWNRATCMFNNLAIANMGFEDFIEDNDSDDNLELPTADGQGRWWTAVDGESDMTAEEKQNEAEELARLEKEGLI</sequence>
<comment type="caution">
    <text evidence="3">The sequence shown here is derived from an EMBL/GenBank/DDBJ whole genome shotgun (WGS) entry which is preliminary data.</text>
</comment>
<evidence type="ECO:0000259" key="2">
    <source>
        <dbReference type="Pfam" id="PF21962"/>
    </source>
</evidence>
<gene>
    <name evidence="3" type="ORF">PG991_004492</name>
</gene>
<feature type="region of interest" description="Disordered" evidence="1">
    <location>
        <begin position="209"/>
        <end position="232"/>
    </location>
</feature>
<feature type="compositionally biased region" description="Basic and acidic residues" evidence="1">
    <location>
        <begin position="213"/>
        <end position="232"/>
    </location>
</feature>
<reference evidence="3 4" key="1">
    <citation type="submission" date="2023-01" db="EMBL/GenBank/DDBJ databases">
        <title>Analysis of 21 Apiospora genomes using comparative genomics revels a genus with tremendous synthesis potential of carbohydrate active enzymes and secondary metabolites.</title>
        <authorList>
            <person name="Sorensen T."/>
        </authorList>
    </citation>
    <scope>NUCLEOTIDE SEQUENCE [LARGE SCALE GENOMIC DNA]</scope>
    <source>
        <strain evidence="3 4">CBS 20057</strain>
    </source>
</reference>
<evidence type="ECO:0000313" key="4">
    <source>
        <dbReference type="Proteomes" id="UP001396898"/>
    </source>
</evidence>
<name>A0ABR1S6W0_9PEZI</name>
<evidence type="ECO:0000256" key="1">
    <source>
        <dbReference type="SAM" id="MobiDB-lite"/>
    </source>
</evidence>
<dbReference type="Proteomes" id="UP001396898">
    <property type="component" value="Unassembled WGS sequence"/>
</dbReference>